<evidence type="ECO:0000313" key="2">
    <source>
        <dbReference type="Proteomes" id="UP001162972"/>
    </source>
</evidence>
<evidence type="ECO:0000313" key="1">
    <source>
        <dbReference type="EMBL" id="KAJ6401037.1"/>
    </source>
</evidence>
<protein>
    <submittedName>
        <fullName evidence="1">Uncharacterized protein</fullName>
    </submittedName>
</protein>
<accession>A0AAD6J9G9</accession>
<comment type="caution">
    <text evidence="1">The sequence shown here is derived from an EMBL/GenBank/DDBJ whole genome shotgun (WGS) entry which is preliminary data.</text>
</comment>
<gene>
    <name evidence="1" type="ORF">OIU84_016452</name>
</gene>
<dbReference type="AlphaFoldDB" id="A0AAD6J9G9"/>
<dbReference type="Proteomes" id="UP001162972">
    <property type="component" value="Chromosome 14"/>
</dbReference>
<organism evidence="1 2">
    <name type="scientific">Salix udensis</name>
    <dbReference type="NCBI Taxonomy" id="889485"/>
    <lineage>
        <taxon>Eukaryota</taxon>
        <taxon>Viridiplantae</taxon>
        <taxon>Streptophyta</taxon>
        <taxon>Embryophyta</taxon>
        <taxon>Tracheophyta</taxon>
        <taxon>Spermatophyta</taxon>
        <taxon>Magnoliopsida</taxon>
        <taxon>eudicotyledons</taxon>
        <taxon>Gunneridae</taxon>
        <taxon>Pentapetalae</taxon>
        <taxon>rosids</taxon>
        <taxon>fabids</taxon>
        <taxon>Malpighiales</taxon>
        <taxon>Salicaceae</taxon>
        <taxon>Saliceae</taxon>
        <taxon>Salix</taxon>
    </lineage>
</organism>
<reference evidence="1 2" key="1">
    <citation type="journal article" date="2023" name="Int. J. Mol. Sci.">
        <title>De Novo Assembly and Annotation of 11 Diverse Shrub Willow (Salix) Genomes Reveals Novel Gene Organization in Sex-Linked Regions.</title>
        <authorList>
            <person name="Hyden B."/>
            <person name="Feng K."/>
            <person name="Yates T.B."/>
            <person name="Jawdy S."/>
            <person name="Cereghino C."/>
            <person name="Smart L.B."/>
            <person name="Muchero W."/>
        </authorList>
    </citation>
    <scope>NUCLEOTIDE SEQUENCE [LARGE SCALE GENOMIC DNA]</scope>
    <source>
        <tissue evidence="1">Shoot tip</tissue>
    </source>
</reference>
<sequence>MIIKMHLLGFGRLICIFRVRYNNQTLNPLLFLLPLAFSNFLPFART</sequence>
<name>A0AAD6J9G9_9ROSI</name>
<proteinExistence type="predicted"/>
<dbReference type="EMBL" id="JAPFFJ010000019">
    <property type="protein sequence ID" value="KAJ6401037.1"/>
    <property type="molecule type" value="Genomic_DNA"/>
</dbReference>
<keyword evidence="2" id="KW-1185">Reference proteome</keyword>